<dbReference type="AlphaFoldDB" id="A0AAU1U497"/>
<reference evidence="2" key="1">
    <citation type="submission" date="2022-10" db="EMBL/GenBank/DDBJ databases">
        <title>The complete genomes of actinobacterial strains from the NBC collection.</title>
        <authorList>
            <person name="Joergensen T.S."/>
            <person name="Alvarez Arevalo M."/>
            <person name="Sterndorff E.B."/>
            <person name="Faurdal D."/>
            <person name="Vuksanovic O."/>
            <person name="Mourched A.-S."/>
            <person name="Charusanti P."/>
            <person name="Shaw S."/>
            <person name="Blin K."/>
            <person name="Weber T."/>
        </authorList>
    </citation>
    <scope>NUCLEOTIDE SEQUENCE</scope>
    <source>
        <strain evidence="2">NBC_00119</strain>
    </source>
</reference>
<protein>
    <recommendedName>
        <fullName evidence="3">Small CPxCG-related zinc finger protein</fullName>
    </recommendedName>
</protein>
<organism evidence="2">
    <name type="scientific">Streptomyces sp. NBC_00119</name>
    <dbReference type="NCBI Taxonomy" id="2975659"/>
    <lineage>
        <taxon>Bacteria</taxon>
        <taxon>Bacillati</taxon>
        <taxon>Actinomycetota</taxon>
        <taxon>Actinomycetes</taxon>
        <taxon>Kitasatosporales</taxon>
        <taxon>Streptomycetaceae</taxon>
        <taxon>Streptomyces</taxon>
    </lineage>
</organism>
<evidence type="ECO:0000256" key="1">
    <source>
        <dbReference type="SAM" id="MobiDB-lite"/>
    </source>
</evidence>
<sequence>MADYCDGPGPRTDPDVSEPAGATTEPFAECVLCRRPTEYPESRKGVTLCPVCEWQEAQRTSCSG</sequence>
<proteinExistence type="predicted"/>
<gene>
    <name evidence="2" type="ORF">OHU69_16090</name>
</gene>
<evidence type="ECO:0000313" key="2">
    <source>
        <dbReference type="EMBL" id="WTS12416.1"/>
    </source>
</evidence>
<evidence type="ECO:0008006" key="3">
    <source>
        <dbReference type="Google" id="ProtNLM"/>
    </source>
</evidence>
<name>A0AAU1U497_9ACTN</name>
<dbReference type="EMBL" id="CP108195">
    <property type="protein sequence ID" value="WTS12416.1"/>
    <property type="molecule type" value="Genomic_DNA"/>
</dbReference>
<feature type="region of interest" description="Disordered" evidence="1">
    <location>
        <begin position="1"/>
        <end position="22"/>
    </location>
</feature>
<accession>A0AAU1U497</accession>